<dbReference type="PANTHER" id="PTHR30625:SF15">
    <property type="entry name" value="BIOPOLYMER TRANSPORT PROTEIN EXBB"/>
    <property type="match status" value="1"/>
</dbReference>
<feature type="transmembrane region" description="Helical" evidence="9">
    <location>
        <begin position="162"/>
        <end position="183"/>
    </location>
</feature>
<reference evidence="11 12" key="1">
    <citation type="journal article" date="2019" name="Nat. Microbiol.">
        <title>Mediterranean grassland soil C-N compound turnover is dependent on rainfall and depth, and is mediated by genomically divergent microorganisms.</title>
        <authorList>
            <person name="Diamond S."/>
            <person name="Andeer P.F."/>
            <person name="Li Z."/>
            <person name="Crits-Christoph A."/>
            <person name="Burstein D."/>
            <person name="Anantharaman K."/>
            <person name="Lane K.R."/>
            <person name="Thomas B.C."/>
            <person name="Pan C."/>
            <person name="Northen T.R."/>
            <person name="Banfield J.F."/>
        </authorList>
    </citation>
    <scope>NUCLEOTIDE SEQUENCE [LARGE SCALE GENOMIC DNA]</scope>
    <source>
        <strain evidence="11">WS_10</strain>
    </source>
</reference>
<sequence>MNQLSTIATFYKEGGMFMHAVLVIAVVIVAIVLERAIVISRAASLNGRKLADDLVKAVVRGDLTGARGLCARSKAPVARVAQAMLHVGTGDEETLQNAADNAATLCLPDLTKRLPHLGVLANSATLIGLLGTITGLITAISGVGVADAAQRSAYLSAGISEALHTTAFGLVIAIPTLMIQGWLNSRVEDVAQDIDELSVRLSQALAAVTLGSAQVTPLNRPRATGTMPASMAARTAAGLQGGQ</sequence>
<feature type="transmembrane region" description="Helical" evidence="9">
    <location>
        <begin position="119"/>
        <end position="142"/>
    </location>
</feature>
<evidence type="ECO:0000256" key="8">
    <source>
        <dbReference type="RuleBase" id="RU004057"/>
    </source>
</evidence>
<evidence type="ECO:0000313" key="12">
    <source>
        <dbReference type="Proteomes" id="UP000319836"/>
    </source>
</evidence>
<comment type="subcellular location">
    <subcellularLocation>
        <location evidence="1">Cell membrane</location>
        <topology evidence="1">Multi-pass membrane protein</topology>
    </subcellularLocation>
    <subcellularLocation>
        <location evidence="8">Membrane</location>
        <topology evidence="8">Multi-pass membrane protein</topology>
    </subcellularLocation>
</comment>
<feature type="transmembrane region" description="Helical" evidence="9">
    <location>
        <begin position="16"/>
        <end position="38"/>
    </location>
</feature>
<dbReference type="AlphaFoldDB" id="A0A538U2F3"/>
<dbReference type="EMBL" id="VBPA01000236">
    <property type="protein sequence ID" value="TMQ70080.1"/>
    <property type="molecule type" value="Genomic_DNA"/>
</dbReference>
<dbReference type="GO" id="GO:0005886">
    <property type="term" value="C:plasma membrane"/>
    <property type="evidence" value="ECO:0007669"/>
    <property type="project" value="UniProtKB-SubCell"/>
</dbReference>
<dbReference type="InterPro" id="IPR002898">
    <property type="entry name" value="MotA_ExbB_proton_chnl"/>
</dbReference>
<evidence type="ECO:0000256" key="9">
    <source>
        <dbReference type="SAM" id="Phobius"/>
    </source>
</evidence>
<keyword evidence="3" id="KW-1003">Cell membrane</keyword>
<comment type="caution">
    <text evidence="11">The sequence shown here is derived from an EMBL/GenBank/DDBJ whole genome shotgun (WGS) entry which is preliminary data.</text>
</comment>
<dbReference type="PANTHER" id="PTHR30625">
    <property type="entry name" value="PROTEIN TOLQ"/>
    <property type="match status" value="1"/>
</dbReference>
<evidence type="ECO:0000256" key="6">
    <source>
        <dbReference type="ARBA" id="ARBA00022989"/>
    </source>
</evidence>
<name>A0A538U2F3_UNCEI</name>
<evidence type="ECO:0000256" key="2">
    <source>
        <dbReference type="ARBA" id="ARBA00022448"/>
    </source>
</evidence>
<protein>
    <submittedName>
        <fullName evidence="11">MotA/TolQ/ExbB proton channel family protein</fullName>
    </submittedName>
</protein>
<evidence type="ECO:0000256" key="1">
    <source>
        <dbReference type="ARBA" id="ARBA00004651"/>
    </source>
</evidence>
<proteinExistence type="inferred from homology"/>
<evidence type="ECO:0000313" key="11">
    <source>
        <dbReference type="EMBL" id="TMQ70080.1"/>
    </source>
</evidence>
<keyword evidence="7 9" id="KW-0472">Membrane</keyword>
<organism evidence="11 12">
    <name type="scientific">Eiseniibacteriota bacterium</name>
    <dbReference type="NCBI Taxonomy" id="2212470"/>
    <lineage>
        <taxon>Bacteria</taxon>
        <taxon>Candidatus Eiseniibacteriota</taxon>
    </lineage>
</organism>
<evidence type="ECO:0000256" key="5">
    <source>
        <dbReference type="ARBA" id="ARBA00022927"/>
    </source>
</evidence>
<feature type="domain" description="MotA/TolQ/ExbB proton channel" evidence="10">
    <location>
        <begin position="76"/>
        <end position="195"/>
    </location>
</feature>
<dbReference type="Proteomes" id="UP000319836">
    <property type="component" value="Unassembled WGS sequence"/>
</dbReference>
<evidence type="ECO:0000256" key="3">
    <source>
        <dbReference type="ARBA" id="ARBA00022475"/>
    </source>
</evidence>
<keyword evidence="4 9" id="KW-0812">Transmembrane</keyword>
<comment type="similarity">
    <text evidence="8">Belongs to the exbB/tolQ family.</text>
</comment>
<dbReference type="InterPro" id="IPR050790">
    <property type="entry name" value="ExbB/TolQ_transport"/>
</dbReference>
<keyword evidence="6 9" id="KW-1133">Transmembrane helix</keyword>
<keyword evidence="2 8" id="KW-0813">Transport</keyword>
<evidence type="ECO:0000256" key="4">
    <source>
        <dbReference type="ARBA" id="ARBA00022692"/>
    </source>
</evidence>
<evidence type="ECO:0000256" key="7">
    <source>
        <dbReference type="ARBA" id="ARBA00023136"/>
    </source>
</evidence>
<accession>A0A538U2F3</accession>
<evidence type="ECO:0000259" key="10">
    <source>
        <dbReference type="Pfam" id="PF01618"/>
    </source>
</evidence>
<dbReference type="Pfam" id="PF01618">
    <property type="entry name" value="MotA_ExbB"/>
    <property type="match status" value="1"/>
</dbReference>
<gene>
    <name evidence="11" type="ORF">E6K80_09665</name>
</gene>
<keyword evidence="5 8" id="KW-0653">Protein transport</keyword>
<dbReference type="GO" id="GO:0017038">
    <property type="term" value="P:protein import"/>
    <property type="evidence" value="ECO:0007669"/>
    <property type="project" value="TreeGrafter"/>
</dbReference>